<evidence type="ECO:0000313" key="2">
    <source>
        <dbReference type="EMBL" id="CAE6995871.1"/>
    </source>
</evidence>
<protein>
    <submittedName>
        <fullName evidence="2">Uncharacterized protein</fullName>
    </submittedName>
</protein>
<gene>
    <name evidence="2" type="ORF">PTTW11_00212</name>
</gene>
<evidence type="ECO:0000256" key="1">
    <source>
        <dbReference type="SAM" id="MobiDB-lite"/>
    </source>
</evidence>
<sequence length="489" mass="54668">MDTDITALIREATGGKATAGTFTVRIGLSPSLTHKIRGVPAAQNLWRATQEKVHQIAAQYKTSKSIRAALEARPSLLYDITDGPLRDYGPEIWNDEAEEGIFVTKVNRPMYSKRLVYKNPRDQLKIRKQLFGWVVQRACRRTGGLGGTGLKKLNHVIPPIRPRIAKAVLIPPTVQDARQVASFSNIDEDSMDELILVKSKATESRRDGPTDTANVKLPPSTKKTRTALSNTHKQRSEEEVCEEEFLADPATGVAATPAVKKRGRTRSTNKTDINPLPSRRKKKQRNQLMIVQSGSDVGSAVQKTSSGTHQELNVQAPQSEHSQRERVRLASTLLLVLERHDPGTHDIEDLQQTILLTTSILQNDSHRLQTTLGHAYEPCQKALDRGLTCLQTVATFRQVTNFTGDAAARATFCAQTLTPEQKKSARSSLIHMVRKRSEWESESDFAEGFSRDLALLLLEMTSWCDIPMSFPEVQEYLLPFNERLLAWFS</sequence>
<feature type="region of interest" description="Disordered" evidence="1">
    <location>
        <begin position="200"/>
        <end position="325"/>
    </location>
</feature>
<dbReference type="AlphaFoldDB" id="A0A6S6VNQ0"/>
<organism evidence="2 3">
    <name type="scientific">Pyrenophora teres f. teres</name>
    <dbReference type="NCBI Taxonomy" id="97479"/>
    <lineage>
        <taxon>Eukaryota</taxon>
        <taxon>Fungi</taxon>
        <taxon>Dikarya</taxon>
        <taxon>Ascomycota</taxon>
        <taxon>Pezizomycotina</taxon>
        <taxon>Dothideomycetes</taxon>
        <taxon>Pleosporomycetidae</taxon>
        <taxon>Pleosporales</taxon>
        <taxon>Pleosporineae</taxon>
        <taxon>Pleosporaceae</taxon>
        <taxon>Pyrenophora</taxon>
    </lineage>
</organism>
<dbReference type="Proteomes" id="UP000472372">
    <property type="component" value="Chromosome 1"/>
</dbReference>
<feature type="compositionally biased region" description="Polar residues" evidence="1">
    <location>
        <begin position="286"/>
        <end position="320"/>
    </location>
</feature>
<evidence type="ECO:0000313" key="3">
    <source>
        <dbReference type="Proteomes" id="UP000472372"/>
    </source>
</evidence>
<feature type="compositionally biased region" description="Basic and acidic residues" evidence="1">
    <location>
        <begin position="200"/>
        <end position="209"/>
    </location>
</feature>
<reference evidence="2" key="1">
    <citation type="submission" date="2021-02" db="EMBL/GenBank/DDBJ databases">
        <authorList>
            <person name="Syme A R."/>
            <person name="Syme A R."/>
            <person name="Moolhuijzen P."/>
        </authorList>
    </citation>
    <scope>NUCLEOTIDE SEQUENCE</scope>
    <source>
        <strain evidence="2">W1-1</strain>
    </source>
</reference>
<dbReference type="EMBL" id="HG992977">
    <property type="protein sequence ID" value="CAE6995871.1"/>
    <property type="molecule type" value="Genomic_DNA"/>
</dbReference>
<name>A0A6S6VNQ0_9PLEO</name>
<proteinExistence type="predicted"/>
<accession>A0A6S6VNQ0</accession>